<dbReference type="PANTHER" id="PTHR24229:SF40">
    <property type="entry name" value="ALLATOSTATIN C RECEPTOR 1-RELATED"/>
    <property type="match status" value="1"/>
</dbReference>
<dbReference type="Gene3D" id="1.20.1070.10">
    <property type="entry name" value="Rhodopsin 7-helix transmembrane proteins"/>
    <property type="match status" value="1"/>
</dbReference>
<evidence type="ECO:0000256" key="10">
    <source>
        <dbReference type="SAM" id="Phobius"/>
    </source>
</evidence>
<dbReference type="PANTHER" id="PTHR24229">
    <property type="entry name" value="NEUROPEPTIDES RECEPTOR"/>
    <property type="match status" value="1"/>
</dbReference>
<evidence type="ECO:0000256" key="5">
    <source>
        <dbReference type="ARBA" id="ARBA00022989"/>
    </source>
</evidence>
<evidence type="ECO:0000256" key="8">
    <source>
        <dbReference type="ARBA" id="ARBA00023170"/>
    </source>
</evidence>
<gene>
    <name evidence="12" type="ORF">WA026_012124</name>
</gene>
<keyword evidence="13" id="KW-1185">Reference proteome</keyword>
<feature type="transmembrane region" description="Helical" evidence="10">
    <location>
        <begin position="138"/>
        <end position="164"/>
    </location>
</feature>
<keyword evidence="9" id="KW-0807">Transducer</keyword>
<evidence type="ECO:0000256" key="3">
    <source>
        <dbReference type="ARBA" id="ARBA00022475"/>
    </source>
</evidence>
<dbReference type="CDD" id="cd00637">
    <property type="entry name" value="7tm_classA_rhodopsin-like"/>
    <property type="match status" value="1"/>
</dbReference>
<dbReference type="GO" id="GO:0042277">
    <property type="term" value="F:peptide binding"/>
    <property type="evidence" value="ECO:0007669"/>
    <property type="project" value="TreeGrafter"/>
</dbReference>
<feature type="domain" description="G-protein coupled receptors family 1 profile" evidence="11">
    <location>
        <begin position="15"/>
        <end position="231"/>
    </location>
</feature>
<feature type="transmembrane region" description="Helical" evidence="10">
    <location>
        <begin position="36"/>
        <end position="55"/>
    </location>
</feature>
<comment type="caution">
    <text evidence="12">The sequence shown here is derived from an EMBL/GenBank/DDBJ whole genome shotgun (WGS) entry which is preliminary data.</text>
</comment>
<protein>
    <recommendedName>
        <fullName evidence="11">G-protein coupled receptors family 1 profile domain-containing protein</fullName>
    </recommendedName>
</protein>
<evidence type="ECO:0000256" key="9">
    <source>
        <dbReference type="ARBA" id="ARBA00023224"/>
    </source>
</evidence>
<dbReference type="AlphaFoldDB" id="A0AAW1V689"/>
<proteinExistence type="inferred from homology"/>
<reference evidence="12 13" key="1">
    <citation type="submission" date="2023-03" db="EMBL/GenBank/DDBJ databases">
        <title>Genome insight into feeding habits of ladybird beetles.</title>
        <authorList>
            <person name="Li H.-S."/>
            <person name="Huang Y.-H."/>
            <person name="Pang H."/>
        </authorList>
    </citation>
    <scope>NUCLEOTIDE SEQUENCE [LARGE SCALE GENOMIC DNA]</scope>
    <source>
        <strain evidence="12">SYSU_2023b</strain>
        <tissue evidence="12">Whole body</tissue>
    </source>
</reference>
<keyword evidence="3" id="KW-1003">Cell membrane</keyword>
<dbReference type="PROSITE" id="PS50262">
    <property type="entry name" value="G_PROTEIN_RECEP_F1_2"/>
    <property type="match status" value="1"/>
</dbReference>
<name>A0AAW1V689_9CUCU</name>
<feature type="transmembrane region" description="Helical" evidence="10">
    <location>
        <begin position="110"/>
        <end position="132"/>
    </location>
</feature>
<dbReference type="SUPFAM" id="SSF81321">
    <property type="entry name" value="Family A G protein-coupled receptor-like"/>
    <property type="match status" value="1"/>
</dbReference>
<keyword evidence="4 10" id="KW-0812">Transmembrane</keyword>
<keyword evidence="5 10" id="KW-1133">Transmembrane helix</keyword>
<dbReference type="GO" id="GO:0043005">
    <property type="term" value="C:neuron projection"/>
    <property type="evidence" value="ECO:0007669"/>
    <property type="project" value="TreeGrafter"/>
</dbReference>
<dbReference type="InterPro" id="IPR000276">
    <property type="entry name" value="GPCR_Rhodpsn"/>
</dbReference>
<dbReference type="PRINTS" id="PR00237">
    <property type="entry name" value="GPCRRHODOPSN"/>
</dbReference>
<feature type="transmembrane region" description="Helical" evidence="10">
    <location>
        <begin position="213"/>
        <end position="235"/>
    </location>
</feature>
<evidence type="ECO:0000313" key="12">
    <source>
        <dbReference type="EMBL" id="KAK9890779.1"/>
    </source>
</evidence>
<comment type="subcellular location">
    <subcellularLocation>
        <location evidence="1">Cell membrane</location>
        <topology evidence="1">Multi-pass membrane protein</topology>
    </subcellularLocation>
</comment>
<comment type="similarity">
    <text evidence="2">Belongs to the G-protein coupled receptor 1 family.</text>
</comment>
<evidence type="ECO:0000256" key="4">
    <source>
        <dbReference type="ARBA" id="ARBA00022692"/>
    </source>
</evidence>
<keyword evidence="7 10" id="KW-0472">Membrane</keyword>
<dbReference type="InterPro" id="IPR017452">
    <property type="entry name" value="GPCR_Rhodpsn_7TM"/>
</dbReference>
<evidence type="ECO:0000259" key="11">
    <source>
        <dbReference type="PROSITE" id="PS50262"/>
    </source>
</evidence>
<accession>A0AAW1V689</accession>
<organism evidence="12 13">
    <name type="scientific">Henosepilachna vigintioctopunctata</name>
    <dbReference type="NCBI Taxonomy" id="420089"/>
    <lineage>
        <taxon>Eukaryota</taxon>
        <taxon>Metazoa</taxon>
        <taxon>Ecdysozoa</taxon>
        <taxon>Arthropoda</taxon>
        <taxon>Hexapoda</taxon>
        <taxon>Insecta</taxon>
        <taxon>Pterygota</taxon>
        <taxon>Neoptera</taxon>
        <taxon>Endopterygota</taxon>
        <taxon>Coleoptera</taxon>
        <taxon>Polyphaga</taxon>
        <taxon>Cucujiformia</taxon>
        <taxon>Coccinelloidea</taxon>
        <taxon>Coccinellidae</taxon>
        <taxon>Epilachninae</taxon>
        <taxon>Epilachnini</taxon>
        <taxon>Henosepilachna</taxon>
    </lineage>
</organism>
<feature type="transmembrane region" description="Helical" evidence="10">
    <location>
        <begin position="75"/>
        <end position="98"/>
    </location>
</feature>
<feature type="transmembrane region" description="Helical" evidence="10">
    <location>
        <begin position="6"/>
        <end position="24"/>
    </location>
</feature>
<evidence type="ECO:0000256" key="2">
    <source>
        <dbReference type="ARBA" id="ARBA00010663"/>
    </source>
</evidence>
<keyword evidence="8" id="KW-0675">Receptor</keyword>
<dbReference type="Proteomes" id="UP001431783">
    <property type="component" value="Unassembled WGS sequence"/>
</dbReference>
<evidence type="ECO:0000256" key="1">
    <source>
        <dbReference type="ARBA" id="ARBA00004651"/>
    </source>
</evidence>
<feature type="transmembrane region" description="Helical" evidence="10">
    <location>
        <begin position="184"/>
        <end position="207"/>
    </location>
</feature>
<evidence type="ECO:0000313" key="13">
    <source>
        <dbReference type="Proteomes" id="UP001431783"/>
    </source>
</evidence>
<dbReference type="GO" id="GO:0004930">
    <property type="term" value="F:G protein-coupled receptor activity"/>
    <property type="evidence" value="ECO:0007669"/>
    <property type="project" value="UniProtKB-KW"/>
</dbReference>
<sequence length="272" mass="31070">MDVPILLGVTAGVVANCIITYIILRNKSLRVRSNIYIVNFCICNILYLIFTPLILNLFSAAERIHVSVICYSDEIFFLFMFGDYLFICIILLDWYIVTYKSLRTSARCRASYKLVIVSVWTIIIVLMLTIILQCSTGVSLFAFIAAIAILSYFITLILIVFISIMKFINERTTSIIEVKTNLPLIYVLTYFLCWLPNCLYIVIISVFNLHGLVAFALGTFVIGYTYSPILLVIMYKRDEKFGKALRKSLCNVEPENSEENHVNGDEHLTTLI</sequence>
<dbReference type="EMBL" id="JARQZJ010000126">
    <property type="protein sequence ID" value="KAK9890779.1"/>
    <property type="molecule type" value="Genomic_DNA"/>
</dbReference>
<dbReference type="GO" id="GO:0005886">
    <property type="term" value="C:plasma membrane"/>
    <property type="evidence" value="ECO:0007669"/>
    <property type="project" value="UniProtKB-SubCell"/>
</dbReference>
<keyword evidence="6" id="KW-0297">G-protein coupled receptor</keyword>
<evidence type="ECO:0000256" key="6">
    <source>
        <dbReference type="ARBA" id="ARBA00023040"/>
    </source>
</evidence>
<evidence type="ECO:0000256" key="7">
    <source>
        <dbReference type="ARBA" id="ARBA00023136"/>
    </source>
</evidence>